<organism evidence="1 2">
    <name type="scientific">Streptomyces macrosporus</name>
    <dbReference type="NCBI Taxonomy" id="44032"/>
    <lineage>
        <taxon>Bacteria</taxon>
        <taxon>Bacillati</taxon>
        <taxon>Actinomycetota</taxon>
        <taxon>Actinomycetes</taxon>
        <taxon>Kitasatosporales</taxon>
        <taxon>Streptomycetaceae</taxon>
        <taxon>Streptomyces</taxon>
    </lineage>
</organism>
<dbReference type="EMBL" id="BAAASZ010000017">
    <property type="protein sequence ID" value="GAA2435365.1"/>
    <property type="molecule type" value="Genomic_DNA"/>
</dbReference>
<proteinExistence type="predicted"/>
<evidence type="ECO:0000313" key="2">
    <source>
        <dbReference type="Proteomes" id="UP001501638"/>
    </source>
</evidence>
<reference evidence="2" key="1">
    <citation type="journal article" date="2019" name="Int. J. Syst. Evol. Microbiol.">
        <title>The Global Catalogue of Microorganisms (GCM) 10K type strain sequencing project: providing services to taxonomists for standard genome sequencing and annotation.</title>
        <authorList>
            <consortium name="The Broad Institute Genomics Platform"/>
            <consortium name="The Broad Institute Genome Sequencing Center for Infectious Disease"/>
            <person name="Wu L."/>
            <person name="Ma J."/>
        </authorList>
    </citation>
    <scope>NUCLEOTIDE SEQUENCE [LARGE SCALE GENOMIC DNA]</scope>
    <source>
        <strain evidence="2">JCM 6305</strain>
    </source>
</reference>
<gene>
    <name evidence="1" type="ORF">GCM10010405_18070</name>
</gene>
<sequence>MAKDGGQVVRATHSPLPTALPGADIVEVGEHGMRRVAWHELALVDHWRRCLADPRSYLRHVLDRGDRVFAGPSAGARPAARWW</sequence>
<accession>A0ABP5WWL6</accession>
<keyword evidence="2" id="KW-1185">Reference proteome</keyword>
<dbReference type="Proteomes" id="UP001501638">
    <property type="component" value="Unassembled WGS sequence"/>
</dbReference>
<evidence type="ECO:0000313" key="1">
    <source>
        <dbReference type="EMBL" id="GAA2435365.1"/>
    </source>
</evidence>
<comment type="caution">
    <text evidence="1">The sequence shown here is derived from an EMBL/GenBank/DDBJ whole genome shotgun (WGS) entry which is preliminary data.</text>
</comment>
<protein>
    <submittedName>
        <fullName evidence="1">Uncharacterized protein</fullName>
    </submittedName>
</protein>
<name>A0ABP5WWL6_9ACTN</name>